<dbReference type="AlphaFoldDB" id="A0A0D7BSZ4"/>
<dbReference type="Proteomes" id="UP000054007">
    <property type="component" value="Unassembled WGS sequence"/>
</dbReference>
<dbReference type="EMBL" id="KN880437">
    <property type="protein sequence ID" value="KIY73284.1"/>
    <property type="molecule type" value="Genomic_DNA"/>
</dbReference>
<accession>A0A0D7BSZ4</accession>
<feature type="region of interest" description="Disordered" evidence="1">
    <location>
        <begin position="21"/>
        <end position="43"/>
    </location>
</feature>
<keyword evidence="3" id="KW-1185">Reference proteome</keyword>
<evidence type="ECO:0000313" key="3">
    <source>
        <dbReference type="Proteomes" id="UP000054007"/>
    </source>
</evidence>
<name>A0A0D7BSZ4_9AGAR</name>
<organism evidence="2 3">
    <name type="scientific">Cylindrobasidium torrendii FP15055 ss-10</name>
    <dbReference type="NCBI Taxonomy" id="1314674"/>
    <lineage>
        <taxon>Eukaryota</taxon>
        <taxon>Fungi</taxon>
        <taxon>Dikarya</taxon>
        <taxon>Basidiomycota</taxon>
        <taxon>Agaricomycotina</taxon>
        <taxon>Agaricomycetes</taxon>
        <taxon>Agaricomycetidae</taxon>
        <taxon>Agaricales</taxon>
        <taxon>Marasmiineae</taxon>
        <taxon>Physalacriaceae</taxon>
        <taxon>Cylindrobasidium</taxon>
    </lineage>
</organism>
<sequence>MALNNPIHSRIPIHTSILRRPSPSALPANSKTIDSVDPASIPAKPASRIPVRRMRKDLSNPSKEPSHMHRRSQNQVMKIQHEIVLTTPAETPVDHPSFAVRPLNVKSKGLVPQGIPCSTQFGAASLMPKITAPREVVSAPSNQHANSNGKRAEKIIIRPPIGRRRSSTMQRSTEAARIRATNLRKVSKKTRKGVQWGRARTSASPKKFVSTVKPILKKQGIATFSFDTFQFGNSYKVDARTLRSTGKLLFKASRSAPRPRFSNLHWLRVDRWVDEEYLESQQSSADAGSYELEDLEWVVCKACKEGVSLAGIHYREDQMSVWKAHKDTCLEIRKMIEAEREGLAL</sequence>
<protein>
    <submittedName>
        <fullName evidence="2">Uncharacterized protein</fullName>
    </submittedName>
</protein>
<evidence type="ECO:0000256" key="1">
    <source>
        <dbReference type="SAM" id="MobiDB-lite"/>
    </source>
</evidence>
<evidence type="ECO:0000313" key="2">
    <source>
        <dbReference type="EMBL" id="KIY73284.1"/>
    </source>
</evidence>
<proteinExistence type="predicted"/>
<gene>
    <name evidence="2" type="ORF">CYLTODRAFT_417244</name>
</gene>
<reference evidence="2 3" key="1">
    <citation type="journal article" date="2015" name="Fungal Genet. Biol.">
        <title>Evolution of novel wood decay mechanisms in Agaricales revealed by the genome sequences of Fistulina hepatica and Cylindrobasidium torrendii.</title>
        <authorList>
            <person name="Floudas D."/>
            <person name="Held B.W."/>
            <person name="Riley R."/>
            <person name="Nagy L.G."/>
            <person name="Koehler G."/>
            <person name="Ransdell A.S."/>
            <person name="Younus H."/>
            <person name="Chow J."/>
            <person name="Chiniquy J."/>
            <person name="Lipzen A."/>
            <person name="Tritt A."/>
            <person name="Sun H."/>
            <person name="Haridas S."/>
            <person name="LaButti K."/>
            <person name="Ohm R.A."/>
            <person name="Kues U."/>
            <person name="Blanchette R.A."/>
            <person name="Grigoriev I.V."/>
            <person name="Minto R.E."/>
            <person name="Hibbett D.S."/>
        </authorList>
    </citation>
    <scope>NUCLEOTIDE SEQUENCE [LARGE SCALE GENOMIC DNA]</scope>
    <source>
        <strain evidence="2 3">FP15055 ss-10</strain>
    </source>
</reference>